<dbReference type="AlphaFoldDB" id="A0A7W8JWN0"/>
<keyword evidence="2" id="KW-1185">Reference proteome</keyword>
<keyword evidence="1" id="KW-0808">Transferase</keyword>
<accession>A0A7W8JWN0</accession>
<reference evidence="1 2" key="1">
    <citation type="submission" date="2020-08" db="EMBL/GenBank/DDBJ databases">
        <title>Genomic Encyclopedia of Type Strains, Phase IV (KMG-IV): sequencing the most valuable type-strain genomes for metagenomic binning, comparative biology and taxonomic classification.</title>
        <authorList>
            <person name="Goeker M."/>
        </authorList>
    </citation>
    <scope>NUCLEOTIDE SEQUENCE [LARGE SCALE GENOMIC DNA]</scope>
    <source>
        <strain evidence="1 2">DSM 27939</strain>
    </source>
</reference>
<dbReference type="EMBL" id="JACHFL010000010">
    <property type="protein sequence ID" value="MBB5364360.1"/>
    <property type="molecule type" value="Genomic_DNA"/>
</dbReference>
<organism evidence="1 2">
    <name type="scientific">Deinococcus humi</name>
    <dbReference type="NCBI Taxonomy" id="662880"/>
    <lineage>
        <taxon>Bacteria</taxon>
        <taxon>Thermotogati</taxon>
        <taxon>Deinococcota</taxon>
        <taxon>Deinococci</taxon>
        <taxon>Deinococcales</taxon>
        <taxon>Deinococcaceae</taxon>
        <taxon>Deinococcus</taxon>
    </lineage>
</organism>
<dbReference type="Proteomes" id="UP000552709">
    <property type="component" value="Unassembled WGS sequence"/>
</dbReference>
<evidence type="ECO:0000313" key="1">
    <source>
        <dbReference type="EMBL" id="MBB5364360.1"/>
    </source>
</evidence>
<protein>
    <submittedName>
        <fullName evidence="1">Cardiolipin synthase</fullName>
        <ecNumber evidence="1">2.7.8.-</ecNumber>
    </submittedName>
</protein>
<dbReference type="GO" id="GO:0016740">
    <property type="term" value="F:transferase activity"/>
    <property type="evidence" value="ECO:0007669"/>
    <property type="project" value="UniProtKB-KW"/>
</dbReference>
<proteinExistence type="predicted"/>
<name>A0A7W8JWN0_9DEIO</name>
<evidence type="ECO:0000313" key="2">
    <source>
        <dbReference type="Proteomes" id="UP000552709"/>
    </source>
</evidence>
<dbReference type="EC" id="2.7.8.-" evidence="1"/>
<sequence>MLVGGYNISFVHEPQTAPSGRGLDLTDLALWVHGPVARNALAVFRDGWSLSRLLTCRTPPSPATLRRDCAFQVRASPLPLGWMAPVPAAGTARVYPLYRRRDSQDAAETVSALFAAAGTSIDVMQSQVSGTLGCVGKLSEPGGCDPAFHLLMWRAAVPAIRERGVTLLLDYNPLLQAETLVLLRGFQAELAPLGLQDHVQARWYGTAGGLHTQAP</sequence>
<gene>
    <name evidence="1" type="ORF">HNQ08_003472</name>
</gene>
<dbReference type="RefSeq" id="WP_184134704.1">
    <property type="nucleotide sequence ID" value="NZ_JACHFL010000010.1"/>
</dbReference>
<comment type="caution">
    <text evidence="1">The sequence shown here is derived from an EMBL/GenBank/DDBJ whole genome shotgun (WGS) entry which is preliminary data.</text>
</comment>